<evidence type="ECO:0000256" key="4">
    <source>
        <dbReference type="ARBA" id="ARBA00022553"/>
    </source>
</evidence>
<dbReference type="InterPro" id="IPR036097">
    <property type="entry name" value="HisK_dim/P_sf"/>
</dbReference>
<dbReference type="InterPro" id="IPR004358">
    <property type="entry name" value="Sig_transdc_His_kin-like_C"/>
</dbReference>
<dbReference type="Pfam" id="PF08521">
    <property type="entry name" value="2CSK_N"/>
    <property type="match status" value="1"/>
</dbReference>
<accession>A0ABV9QT56</accession>
<dbReference type="GO" id="GO:0005524">
    <property type="term" value="F:ATP binding"/>
    <property type="evidence" value="ECO:0007669"/>
    <property type="project" value="UniProtKB-KW"/>
</dbReference>
<keyword evidence="16" id="KW-1185">Reference proteome</keyword>
<dbReference type="EC" id="2.7.13.3" evidence="3"/>
<evidence type="ECO:0000256" key="13">
    <source>
        <dbReference type="SAM" id="Phobius"/>
    </source>
</evidence>
<keyword evidence="11" id="KW-0902">Two-component regulatory system</keyword>
<keyword evidence="5" id="KW-0808">Transferase</keyword>
<dbReference type="Gene3D" id="3.30.565.10">
    <property type="entry name" value="Histidine kinase-like ATPase, C-terminal domain"/>
    <property type="match status" value="1"/>
</dbReference>
<dbReference type="Proteomes" id="UP001595886">
    <property type="component" value="Unassembled WGS sequence"/>
</dbReference>
<proteinExistence type="predicted"/>
<keyword evidence="10 13" id="KW-1133">Transmembrane helix</keyword>
<evidence type="ECO:0000313" key="15">
    <source>
        <dbReference type="EMBL" id="MFC4819609.1"/>
    </source>
</evidence>
<keyword evidence="6 13" id="KW-0812">Transmembrane</keyword>
<evidence type="ECO:0000256" key="3">
    <source>
        <dbReference type="ARBA" id="ARBA00012438"/>
    </source>
</evidence>
<gene>
    <name evidence="15" type="ORF">ACFO6Q_04700</name>
</gene>
<dbReference type="Gene3D" id="1.10.287.130">
    <property type="match status" value="1"/>
</dbReference>
<feature type="domain" description="Histidine kinase" evidence="14">
    <location>
        <begin position="244"/>
        <end position="455"/>
    </location>
</feature>
<evidence type="ECO:0000256" key="7">
    <source>
        <dbReference type="ARBA" id="ARBA00022741"/>
    </source>
</evidence>
<evidence type="ECO:0000256" key="6">
    <source>
        <dbReference type="ARBA" id="ARBA00022692"/>
    </source>
</evidence>
<dbReference type="PRINTS" id="PR00344">
    <property type="entry name" value="BCTRLSENSOR"/>
</dbReference>
<dbReference type="PROSITE" id="PS50109">
    <property type="entry name" value="HIS_KIN"/>
    <property type="match status" value="1"/>
</dbReference>
<dbReference type="SUPFAM" id="SSF55874">
    <property type="entry name" value="ATPase domain of HSP90 chaperone/DNA topoisomerase II/histidine kinase"/>
    <property type="match status" value="1"/>
</dbReference>
<evidence type="ECO:0000256" key="1">
    <source>
        <dbReference type="ARBA" id="ARBA00000085"/>
    </source>
</evidence>
<dbReference type="SUPFAM" id="SSF47384">
    <property type="entry name" value="Homodimeric domain of signal transducing histidine kinase"/>
    <property type="match status" value="1"/>
</dbReference>
<dbReference type="Pfam" id="PF02518">
    <property type="entry name" value="HATPase_c"/>
    <property type="match status" value="1"/>
</dbReference>
<dbReference type="Gene3D" id="1.20.5.1040">
    <property type="entry name" value="Sensor protein qsec"/>
    <property type="match status" value="1"/>
</dbReference>
<dbReference type="InterPro" id="IPR003661">
    <property type="entry name" value="HisK_dim/P_dom"/>
</dbReference>
<evidence type="ECO:0000259" key="14">
    <source>
        <dbReference type="PROSITE" id="PS50109"/>
    </source>
</evidence>
<organism evidence="15 16">
    <name type="scientific">Dokdonella ginsengisoli</name>
    <dbReference type="NCBI Taxonomy" id="363846"/>
    <lineage>
        <taxon>Bacteria</taxon>
        <taxon>Pseudomonadati</taxon>
        <taxon>Pseudomonadota</taxon>
        <taxon>Gammaproteobacteria</taxon>
        <taxon>Lysobacterales</taxon>
        <taxon>Rhodanobacteraceae</taxon>
        <taxon>Dokdonella</taxon>
    </lineage>
</organism>
<comment type="catalytic activity">
    <reaction evidence="1">
        <text>ATP + protein L-histidine = ADP + protein N-phospho-L-histidine.</text>
        <dbReference type="EC" id="2.7.13.3"/>
    </reaction>
</comment>
<evidence type="ECO:0000256" key="8">
    <source>
        <dbReference type="ARBA" id="ARBA00022777"/>
    </source>
</evidence>
<protein>
    <recommendedName>
        <fullName evidence="3">histidine kinase</fullName>
        <ecNumber evidence="3">2.7.13.3</ecNumber>
    </recommendedName>
</protein>
<name>A0ABV9QT56_9GAMM</name>
<dbReference type="SMART" id="SM00387">
    <property type="entry name" value="HATPase_c"/>
    <property type="match status" value="1"/>
</dbReference>
<dbReference type="InterPro" id="IPR036890">
    <property type="entry name" value="HATPase_C_sf"/>
</dbReference>
<keyword evidence="12 13" id="KW-0472">Membrane</keyword>
<reference evidence="16" key="1">
    <citation type="journal article" date="2019" name="Int. J. Syst. Evol. Microbiol.">
        <title>The Global Catalogue of Microorganisms (GCM) 10K type strain sequencing project: providing services to taxonomists for standard genome sequencing and annotation.</title>
        <authorList>
            <consortium name="The Broad Institute Genomics Platform"/>
            <consortium name="The Broad Institute Genome Sequencing Center for Infectious Disease"/>
            <person name="Wu L."/>
            <person name="Ma J."/>
        </authorList>
    </citation>
    <scope>NUCLEOTIDE SEQUENCE [LARGE SCALE GENOMIC DNA]</scope>
    <source>
        <strain evidence="16">CCUG 30340</strain>
    </source>
</reference>
<dbReference type="InterPro" id="IPR050428">
    <property type="entry name" value="TCS_sensor_his_kinase"/>
</dbReference>
<evidence type="ECO:0000256" key="9">
    <source>
        <dbReference type="ARBA" id="ARBA00022840"/>
    </source>
</evidence>
<keyword evidence="8" id="KW-0418">Kinase</keyword>
<dbReference type="CDD" id="cd00082">
    <property type="entry name" value="HisKA"/>
    <property type="match status" value="1"/>
</dbReference>
<evidence type="ECO:0000256" key="12">
    <source>
        <dbReference type="ARBA" id="ARBA00023136"/>
    </source>
</evidence>
<dbReference type="InterPro" id="IPR003594">
    <property type="entry name" value="HATPase_dom"/>
</dbReference>
<evidence type="ECO:0000313" key="16">
    <source>
        <dbReference type="Proteomes" id="UP001595886"/>
    </source>
</evidence>
<keyword evidence="9 15" id="KW-0067">ATP-binding</keyword>
<keyword evidence="4" id="KW-0597">Phosphoprotein</keyword>
<evidence type="ECO:0000256" key="2">
    <source>
        <dbReference type="ARBA" id="ARBA00004141"/>
    </source>
</evidence>
<comment type="subcellular location">
    <subcellularLocation>
        <location evidence="2">Membrane</location>
        <topology evidence="2">Multi-pass membrane protein</topology>
    </subcellularLocation>
</comment>
<dbReference type="InterPro" id="IPR013727">
    <property type="entry name" value="2CSK_N"/>
</dbReference>
<dbReference type="EMBL" id="JBHSHD010000005">
    <property type="protein sequence ID" value="MFC4819609.1"/>
    <property type="molecule type" value="Genomic_DNA"/>
</dbReference>
<dbReference type="PANTHER" id="PTHR45436:SF14">
    <property type="entry name" value="SENSOR PROTEIN QSEC"/>
    <property type="match status" value="1"/>
</dbReference>
<sequence>MSSLKGRITALVLGCLAAVLLPLVALSYRFTMEEIDELGDARLAQNARTIAALVSDAGTPAADAPLTVEAWRREHGRQPLTVRGHPYETQIGFQYWSGDNRPLLHSENFADVPLDAAPAGFADIQIRNRHWRVFTLLVDDRNWVRVGERYDSRREIARALAIEAIAPLLLGLPLLALLVGWAVRRGLAPLHVLAGRVAARRPDQNEPIGGSILPREIEPLVAAMNGLFGRAGAQLRREREFTANAAHELRTPLAGALMQLENARAAATPAEREQALGQAERGLARLGRVVGQMLELARWDAAPAAAFERVDLRRCLEEELADLGAAAADKDLQIIVEADPPARFVDGWEPGLRVLLRNLLDNAVRYGERGGRVEIALAATNDGRTRLSVRDHGPGIEPALRRSVLERFRRGQHGEGSGLGLAIAARIAELHGATLALDEADGGGLRVDVAFPASRG</sequence>
<evidence type="ECO:0000256" key="11">
    <source>
        <dbReference type="ARBA" id="ARBA00023012"/>
    </source>
</evidence>
<dbReference type="PANTHER" id="PTHR45436">
    <property type="entry name" value="SENSOR HISTIDINE KINASE YKOH"/>
    <property type="match status" value="1"/>
</dbReference>
<dbReference type="RefSeq" id="WP_380019393.1">
    <property type="nucleotide sequence ID" value="NZ_JBHSHD010000005.1"/>
</dbReference>
<dbReference type="InterPro" id="IPR005467">
    <property type="entry name" value="His_kinase_dom"/>
</dbReference>
<comment type="caution">
    <text evidence="15">The sequence shown here is derived from an EMBL/GenBank/DDBJ whole genome shotgun (WGS) entry which is preliminary data.</text>
</comment>
<feature type="transmembrane region" description="Helical" evidence="13">
    <location>
        <begin position="164"/>
        <end position="183"/>
    </location>
</feature>
<keyword evidence="7" id="KW-0547">Nucleotide-binding</keyword>
<dbReference type="Pfam" id="PF00512">
    <property type="entry name" value="HisKA"/>
    <property type="match status" value="1"/>
</dbReference>
<evidence type="ECO:0000256" key="5">
    <source>
        <dbReference type="ARBA" id="ARBA00022679"/>
    </source>
</evidence>
<evidence type="ECO:0000256" key="10">
    <source>
        <dbReference type="ARBA" id="ARBA00022989"/>
    </source>
</evidence>
<dbReference type="SMART" id="SM00388">
    <property type="entry name" value="HisKA"/>
    <property type="match status" value="1"/>
</dbReference>